<dbReference type="EMBL" id="VXIS01000042">
    <property type="protein sequence ID" value="KAA8910821.1"/>
    <property type="molecule type" value="Genomic_DNA"/>
</dbReference>
<dbReference type="InterPro" id="IPR038084">
    <property type="entry name" value="PduO/GlcC-like_sf"/>
</dbReference>
<comment type="caution">
    <text evidence="1">The sequence shown here is derived from an EMBL/GenBank/DDBJ whole genome shotgun (WGS) entry which is preliminary data.</text>
</comment>
<dbReference type="GO" id="GO:0072380">
    <property type="term" value="C:TRC complex"/>
    <property type="evidence" value="ECO:0007669"/>
    <property type="project" value="TreeGrafter"/>
</dbReference>
<sequence length="164" mass="18128">MPPLAELHRQQETLIFPHFTTQDAFELGSHLRTEALLAHPRTPVAIRISLPTGQILFTTVTCSPAVPDSESWLNRKAATVLRYGCSTLYLGEKMRSKGLKGDRISEMAPVDDAQYACHGGGFPVRIRGIEGVVAVIVVSGLAQEEDHKIVVEGIEWFLEHVQKK</sequence>
<dbReference type="FunCoup" id="A0A5J5F3Q2">
    <property type="interactions" value="18"/>
</dbReference>
<proteinExistence type="predicted"/>
<dbReference type="PIRSF" id="PIRSF008757">
    <property type="entry name" value="UCP008757"/>
    <property type="match status" value="1"/>
</dbReference>
<name>A0A5J5F3Q2_9PEZI</name>
<dbReference type="OrthoDB" id="2209940at2759"/>
<evidence type="ECO:0008006" key="3">
    <source>
        <dbReference type="Google" id="ProtNLM"/>
    </source>
</evidence>
<dbReference type="InterPro" id="IPR005624">
    <property type="entry name" value="PduO/GlcC-like"/>
</dbReference>
<organism evidence="1 2">
    <name type="scientific">Sphaerosporella brunnea</name>
    <dbReference type="NCBI Taxonomy" id="1250544"/>
    <lineage>
        <taxon>Eukaryota</taxon>
        <taxon>Fungi</taxon>
        <taxon>Dikarya</taxon>
        <taxon>Ascomycota</taxon>
        <taxon>Pezizomycotina</taxon>
        <taxon>Pezizomycetes</taxon>
        <taxon>Pezizales</taxon>
        <taxon>Pyronemataceae</taxon>
        <taxon>Sphaerosporella</taxon>
    </lineage>
</organism>
<evidence type="ECO:0000313" key="2">
    <source>
        <dbReference type="Proteomes" id="UP000326924"/>
    </source>
</evidence>
<reference evidence="1 2" key="1">
    <citation type="submission" date="2019-09" db="EMBL/GenBank/DDBJ databases">
        <title>Draft genome of the ectomycorrhizal ascomycete Sphaerosporella brunnea.</title>
        <authorList>
            <consortium name="DOE Joint Genome Institute"/>
            <person name="Benucci G.M."/>
            <person name="Marozzi G."/>
            <person name="Antonielli L."/>
            <person name="Sanchez S."/>
            <person name="Marco P."/>
            <person name="Wang X."/>
            <person name="Falini L.B."/>
            <person name="Barry K."/>
            <person name="Haridas S."/>
            <person name="Lipzen A."/>
            <person name="Labutti K."/>
            <person name="Grigoriev I.V."/>
            <person name="Murat C."/>
            <person name="Martin F."/>
            <person name="Albertini E."/>
            <person name="Donnini D."/>
            <person name="Bonito G."/>
        </authorList>
    </citation>
    <scope>NUCLEOTIDE SEQUENCE [LARGE SCALE GENOMIC DNA]</scope>
    <source>
        <strain evidence="1 2">Sb_GMNB300</strain>
    </source>
</reference>
<evidence type="ECO:0000313" key="1">
    <source>
        <dbReference type="EMBL" id="KAA8910821.1"/>
    </source>
</evidence>
<protein>
    <recommendedName>
        <fullName evidence="3">DUF967 domain protein</fullName>
    </recommendedName>
</protein>
<accession>A0A5J5F3Q2</accession>
<dbReference type="InterPro" id="IPR010371">
    <property type="entry name" value="YBR137W-like"/>
</dbReference>
<dbReference type="PANTHER" id="PTHR28255">
    <property type="match status" value="1"/>
</dbReference>
<dbReference type="PANTHER" id="PTHR28255:SF1">
    <property type="entry name" value="UPF0303 PROTEIN YBR137W"/>
    <property type="match status" value="1"/>
</dbReference>
<dbReference type="AlphaFoldDB" id="A0A5J5F3Q2"/>
<dbReference type="GO" id="GO:0006620">
    <property type="term" value="P:post-translational protein targeting to endoplasmic reticulum membrane"/>
    <property type="evidence" value="ECO:0007669"/>
    <property type="project" value="TreeGrafter"/>
</dbReference>
<keyword evidence="2" id="KW-1185">Reference proteome</keyword>
<dbReference type="Gene3D" id="3.30.450.150">
    <property type="entry name" value="Haem-degrading domain"/>
    <property type="match status" value="1"/>
</dbReference>
<dbReference type="SUPFAM" id="SSF143744">
    <property type="entry name" value="GlcG-like"/>
    <property type="match status" value="1"/>
</dbReference>
<gene>
    <name evidence="1" type="ORF">FN846DRAFT_938089</name>
</gene>
<dbReference type="Pfam" id="PF03928">
    <property type="entry name" value="HbpS-like"/>
    <property type="match status" value="1"/>
</dbReference>
<dbReference type="Proteomes" id="UP000326924">
    <property type="component" value="Unassembled WGS sequence"/>
</dbReference>
<dbReference type="InParanoid" id="A0A5J5F3Q2"/>